<evidence type="ECO:0000313" key="2">
    <source>
        <dbReference type="EMBL" id="KAF7773861.1"/>
    </source>
</evidence>
<proteinExistence type="predicted"/>
<evidence type="ECO:0000313" key="3">
    <source>
        <dbReference type="Proteomes" id="UP000016487"/>
    </source>
</evidence>
<comment type="caution">
    <text evidence="2">The sequence shown here is derived from an EMBL/GenBank/DDBJ whole genome shotgun (WGS) entry which is preliminary data.</text>
</comment>
<dbReference type="AlphaFoldDB" id="A0AAD4FST8"/>
<keyword evidence="1" id="KW-0472">Membrane</keyword>
<dbReference type="Proteomes" id="UP000016487">
    <property type="component" value="Unassembled WGS sequence"/>
</dbReference>
<keyword evidence="1" id="KW-0812">Transmembrane</keyword>
<gene>
    <name evidence="2" type="ORF">PCIT_a0196</name>
</gene>
<keyword evidence="1" id="KW-1133">Transmembrane helix</keyword>
<name>A0AAD4FST8_9GAMM</name>
<organism evidence="2 3">
    <name type="scientific">Pseudoalteromonas citrea</name>
    <dbReference type="NCBI Taxonomy" id="43655"/>
    <lineage>
        <taxon>Bacteria</taxon>
        <taxon>Pseudomonadati</taxon>
        <taxon>Pseudomonadota</taxon>
        <taxon>Gammaproteobacteria</taxon>
        <taxon>Alteromonadales</taxon>
        <taxon>Pseudoalteromonadaceae</taxon>
        <taxon>Pseudoalteromonas</taxon>
    </lineage>
</organism>
<sequence length="66" mass="7270">MQQNIRAQNHKKVGLCIALGAGVGSSVGVTIGVIFDILAFKYCNRWRVWRKHRSGCGCCFISKNTA</sequence>
<reference evidence="2" key="1">
    <citation type="journal article" date="2012" name="J. Bacteriol.">
        <title>Genome sequences of type strains of seven species of the marine bacterium Pseudoalteromonas.</title>
        <authorList>
            <person name="Xie B.B."/>
            <person name="Shu Y.L."/>
            <person name="Qin Q.L."/>
            <person name="Rong J.C."/>
            <person name="Zhang X.Y."/>
            <person name="Chen X.L."/>
            <person name="Shi M."/>
            <person name="He H.L."/>
            <person name="Zhou B.C."/>
            <person name="Zhang Y.Z."/>
        </authorList>
    </citation>
    <scope>NUCLEOTIDE SEQUENCE</scope>
    <source>
        <strain evidence="2">DSM 8771</strain>
    </source>
</reference>
<dbReference type="EMBL" id="AHBZ03000014">
    <property type="protein sequence ID" value="KAF7773861.1"/>
    <property type="molecule type" value="Genomic_DNA"/>
</dbReference>
<evidence type="ECO:0000256" key="1">
    <source>
        <dbReference type="SAM" id="Phobius"/>
    </source>
</evidence>
<protein>
    <submittedName>
        <fullName evidence="2">Uncharacterized protein</fullName>
    </submittedName>
</protein>
<reference evidence="2" key="2">
    <citation type="submission" date="2015-03" db="EMBL/GenBank/DDBJ databases">
        <title>Genome sequence of Pseudoalteromonas citrea.</title>
        <authorList>
            <person name="Xie B.-B."/>
            <person name="Rong J.-C."/>
            <person name="Qin Q.-L."/>
            <person name="Zhang Y.-Z."/>
        </authorList>
    </citation>
    <scope>NUCLEOTIDE SEQUENCE</scope>
    <source>
        <strain evidence="2">DSM 8771</strain>
    </source>
</reference>
<accession>A0AAD4FST8</accession>
<feature type="transmembrane region" description="Helical" evidence="1">
    <location>
        <begin position="12"/>
        <end position="35"/>
    </location>
</feature>